<evidence type="ECO:0000256" key="2">
    <source>
        <dbReference type="ARBA" id="ARBA00022857"/>
    </source>
</evidence>
<gene>
    <name evidence="5" type="ORF">HYDPIDRAFT_159026</name>
</gene>
<dbReference type="Pfam" id="PF00106">
    <property type="entry name" value="adh_short"/>
    <property type="match status" value="1"/>
</dbReference>
<evidence type="ECO:0000256" key="3">
    <source>
        <dbReference type="ARBA" id="ARBA00023002"/>
    </source>
</evidence>
<evidence type="ECO:0000313" key="5">
    <source>
        <dbReference type="EMBL" id="KIJ61747.1"/>
    </source>
</evidence>
<accession>A0A0C9WCM6</accession>
<proteinExistence type="inferred from homology"/>
<keyword evidence="3" id="KW-0560">Oxidoreductase</keyword>
<dbReference type="SUPFAM" id="SSF51735">
    <property type="entry name" value="NAD(P)-binding Rossmann-fold domains"/>
    <property type="match status" value="1"/>
</dbReference>
<organism evidence="5 6">
    <name type="scientific">Hydnomerulius pinastri MD-312</name>
    <dbReference type="NCBI Taxonomy" id="994086"/>
    <lineage>
        <taxon>Eukaryota</taxon>
        <taxon>Fungi</taxon>
        <taxon>Dikarya</taxon>
        <taxon>Basidiomycota</taxon>
        <taxon>Agaricomycotina</taxon>
        <taxon>Agaricomycetes</taxon>
        <taxon>Agaricomycetidae</taxon>
        <taxon>Boletales</taxon>
        <taxon>Boletales incertae sedis</taxon>
        <taxon>Leucogyrophana</taxon>
    </lineage>
</organism>
<dbReference type="AlphaFoldDB" id="A0A0C9WCM6"/>
<evidence type="ECO:0000256" key="4">
    <source>
        <dbReference type="RuleBase" id="RU000363"/>
    </source>
</evidence>
<name>A0A0C9WCM6_9AGAM</name>
<reference evidence="5 6" key="1">
    <citation type="submission" date="2014-04" db="EMBL/GenBank/DDBJ databases">
        <title>Evolutionary Origins and Diversification of the Mycorrhizal Mutualists.</title>
        <authorList>
            <consortium name="DOE Joint Genome Institute"/>
            <consortium name="Mycorrhizal Genomics Consortium"/>
            <person name="Kohler A."/>
            <person name="Kuo A."/>
            <person name="Nagy L.G."/>
            <person name="Floudas D."/>
            <person name="Copeland A."/>
            <person name="Barry K.W."/>
            <person name="Cichocki N."/>
            <person name="Veneault-Fourrey C."/>
            <person name="LaButti K."/>
            <person name="Lindquist E.A."/>
            <person name="Lipzen A."/>
            <person name="Lundell T."/>
            <person name="Morin E."/>
            <person name="Murat C."/>
            <person name="Riley R."/>
            <person name="Ohm R."/>
            <person name="Sun H."/>
            <person name="Tunlid A."/>
            <person name="Henrissat B."/>
            <person name="Grigoriev I.V."/>
            <person name="Hibbett D.S."/>
            <person name="Martin F."/>
        </authorList>
    </citation>
    <scope>NUCLEOTIDE SEQUENCE [LARGE SCALE GENOMIC DNA]</scope>
    <source>
        <strain evidence="5 6">MD-312</strain>
    </source>
</reference>
<sequence>MGAIWSASKDLFAPETKFTAENVPDMSGKVVLVTGATSGIGKETARVLLTKNAKVWVTARDNSKGEATLKELKESTGKEGHLLLLNLANLKNIKASADEFLSKESQLHVLFNNAGVMNSPMNLLTDDGYDLQFGTNVLGHFYFTTLLLPILISTTKASPDGAGRVVNTSSNGHWYSPLKFGTWKDGPARRKEHTFAMYSQSKAGNIVFSAELQRRFGAEGIISTSLNPGAIRTEVARHHGAFVKWIATKMFCDVSYGALTQLYAGTSPEGSQLGGKYLVPWARLGEPRADTQDEQLGKELWAWLEEQVASTTSGA</sequence>
<dbReference type="PANTHER" id="PTHR24320">
    <property type="entry name" value="RETINOL DEHYDROGENASE"/>
    <property type="match status" value="1"/>
</dbReference>
<evidence type="ECO:0000256" key="1">
    <source>
        <dbReference type="ARBA" id="ARBA00006484"/>
    </source>
</evidence>
<dbReference type="EMBL" id="KN839860">
    <property type="protein sequence ID" value="KIJ61747.1"/>
    <property type="molecule type" value="Genomic_DNA"/>
</dbReference>
<evidence type="ECO:0008006" key="7">
    <source>
        <dbReference type="Google" id="ProtNLM"/>
    </source>
</evidence>
<evidence type="ECO:0000313" key="6">
    <source>
        <dbReference type="Proteomes" id="UP000053820"/>
    </source>
</evidence>
<keyword evidence="6" id="KW-1185">Reference proteome</keyword>
<dbReference type="PRINTS" id="PR00081">
    <property type="entry name" value="GDHRDH"/>
</dbReference>
<protein>
    <recommendedName>
        <fullName evidence="7">NAD(P)-binding protein</fullName>
    </recommendedName>
</protein>
<comment type="similarity">
    <text evidence="1 4">Belongs to the short-chain dehydrogenases/reductases (SDR) family.</text>
</comment>
<keyword evidence="2" id="KW-0521">NADP</keyword>
<dbReference type="HOGENOM" id="CLU_010194_44_6_1"/>
<dbReference type="Proteomes" id="UP000053820">
    <property type="component" value="Unassembled WGS sequence"/>
</dbReference>
<dbReference type="OrthoDB" id="191139at2759"/>
<dbReference type="PANTHER" id="PTHR24320:SF236">
    <property type="entry name" value="SHORT-CHAIN DEHYDROGENASE-RELATED"/>
    <property type="match status" value="1"/>
</dbReference>
<dbReference type="Gene3D" id="3.40.50.720">
    <property type="entry name" value="NAD(P)-binding Rossmann-like Domain"/>
    <property type="match status" value="1"/>
</dbReference>
<dbReference type="PRINTS" id="PR00080">
    <property type="entry name" value="SDRFAMILY"/>
</dbReference>
<dbReference type="InterPro" id="IPR036291">
    <property type="entry name" value="NAD(P)-bd_dom_sf"/>
</dbReference>
<dbReference type="GO" id="GO:0016491">
    <property type="term" value="F:oxidoreductase activity"/>
    <property type="evidence" value="ECO:0007669"/>
    <property type="project" value="UniProtKB-KW"/>
</dbReference>
<dbReference type="InterPro" id="IPR002347">
    <property type="entry name" value="SDR_fam"/>
</dbReference>